<dbReference type="Proteomes" id="UP000782519">
    <property type="component" value="Unassembled WGS sequence"/>
</dbReference>
<dbReference type="InterPro" id="IPR013783">
    <property type="entry name" value="Ig-like_fold"/>
</dbReference>
<proteinExistence type="predicted"/>
<accession>A0A933S2T5</accession>
<protein>
    <submittedName>
        <fullName evidence="2">Thiosulfate oxidation carrier complex protein SoxZ</fullName>
    </submittedName>
</protein>
<reference evidence="2" key="1">
    <citation type="submission" date="2020-07" db="EMBL/GenBank/DDBJ databases">
        <title>Huge and variable diversity of episymbiotic CPR bacteria and DPANN archaea in groundwater ecosystems.</title>
        <authorList>
            <person name="He C.Y."/>
            <person name="Keren R."/>
            <person name="Whittaker M."/>
            <person name="Farag I.F."/>
            <person name="Doudna J."/>
            <person name="Cate J.H.D."/>
            <person name="Banfield J.F."/>
        </authorList>
    </citation>
    <scope>NUCLEOTIDE SEQUENCE</scope>
    <source>
        <strain evidence="2">NC_groundwater_1818_Pr3_B-0.1um_66_35</strain>
    </source>
</reference>
<dbReference type="AlphaFoldDB" id="A0A933S2T5"/>
<organism evidence="2 3">
    <name type="scientific">Rhodopseudomonas palustris</name>
    <dbReference type="NCBI Taxonomy" id="1076"/>
    <lineage>
        <taxon>Bacteria</taxon>
        <taxon>Pseudomonadati</taxon>
        <taxon>Pseudomonadota</taxon>
        <taxon>Alphaproteobacteria</taxon>
        <taxon>Hyphomicrobiales</taxon>
        <taxon>Nitrobacteraceae</taxon>
        <taxon>Rhodopseudomonas</taxon>
    </lineage>
</organism>
<comment type="caution">
    <text evidence="2">The sequence shown here is derived from an EMBL/GenBank/DDBJ whole genome shotgun (WGS) entry which is preliminary data.</text>
</comment>
<dbReference type="Pfam" id="PF08770">
    <property type="entry name" value="SoxZ"/>
    <property type="match status" value="1"/>
</dbReference>
<gene>
    <name evidence="2" type="ORF">HZA66_25015</name>
</gene>
<name>A0A933S2T5_RHOPL</name>
<feature type="domain" description="Sulphur oxidation protein SoxZ" evidence="1">
    <location>
        <begin position="12"/>
        <end position="105"/>
    </location>
</feature>
<sequence length="111" mass="12322">MTVPLTSRPRIKLPASAKVGDVIEIRTLFEHPMEPGFRRAPDGQPIPRDILARFHAQANGERVVQVDLRNATSANPYLVFHARIVGPTDFDFVWTHEDGRTASTAAHVAVK</sequence>
<evidence type="ECO:0000313" key="2">
    <source>
        <dbReference type="EMBL" id="MBI5132714.1"/>
    </source>
</evidence>
<evidence type="ECO:0000259" key="1">
    <source>
        <dbReference type="Pfam" id="PF08770"/>
    </source>
</evidence>
<dbReference type="EMBL" id="JACRJB010000068">
    <property type="protein sequence ID" value="MBI5132714.1"/>
    <property type="molecule type" value="Genomic_DNA"/>
</dbReference>
<dbReference type="InterPro" id="IPR014880">
    <property type="entry name" value="SoxZ_dom"/>
</dbReference>
<evidence type="ECO:0000313" key="3">
    <source>
        <dbReference type="Proteomes" id="UP000782519"/>
    </source>
</evidence>
<dbReference type="SUPFAM" id="SSF81296">
    <property type="entry name" value="E set domains"/>
    <property type="match status" value="1"/>
</dbReference>
<dbReference type="InterPro" id="IPR014756">
    <property type="entry name" value="Ig_E-set"/>
</dbReference>
<dbReference type="Gene3D" id="2.60.40.10">
    <property type="entry name" value="Immunoglobulins"/>
    <property type="match status" value="1"/>
</dbReference>